<protein>
    <submittedName>
        <fullName evidence="2">Uncharacterized protein</fullName>
    </submittedName>
</protein>
<dbReference type="Proteomes" id="UP001165986">
    <property type="component" value="Unassembled WGS sequence"/>
</dbReference>
<accession>A0AA40VRZ8</accession>
<sequence length="86" mass="9759">MTVKTYEVLLIVGQGRNTSAITLKRAFSKNYEKVIRIAAQINNFIFNTELKSLEVNSNLENRVFRGVLMAIIGVVNTFILFTMFAN</sequence>
<feature type="transmembrane region" description="Helical" evidence="1">
    <location>
        <begin position="63"/>
        <end position="85"/>
    </location>
</feature>
<comment type="caution">
    <text evidence="2">The sequence shown here is derived from an EMBL/GenBank/DDBJ whole genome shotgun (WGS) entry which is preliminary data.</text>
</comment>
<organism evidence="2 3">
    <name type="scientific">Komarekiella delphini-convector SJRDD-AB1</name>
    <dbReference type="NCBI Taxonomy" id="2593771"/>
    <lineage>
        <taxon>Bacteria</taxon>
        <taxon>Bacillati</taxon>
        <taxon>Cyanobacteriota</taxon>
        <taxon>Cyanophyceae</taxon>
        <taxon>Nostocales</taxon>
        <taxon>Nostocaceae</taxon>
        <taxon>Komarekiella</taxon>
        <taxon>Komarekiella delphini-convector</taxon>
    </lineage>
</organism>
<evidence type="ECO:0000256" key="1">
    <source>
        <dbReference type="SAM" id="Phobius"/>
    </source>
</evidence>
<keyword evidence="3" id="KW-1185">Reference proteome</keyword>
<name>A0AA40VRZ8_9NOST</name>
<keyword evidence="1" id="KW-0812">Transmembrane</keyword>
<proteinExistence type="predicted"/>
<reference evidence="2" key="1">
    <citation type="submission" date="2019-07" db="EMBL/GenBank/DDBJ databases">
        <title>Toxilogical consequences of a new and cryptic species of cyanobacteria (Komarekiella delphini-convector) recovered from the epidermis of a bottlenose dolphin and 1500 ft. in the air.</title>
        <authorList>
            <person name="Brown A.O."/>
            <person name="Dvorak P."/>
            <person name="Villanueva C.D."/>
            <person name="Foss A.J."/>
            <person name="Garvey A.D."/>
            <person name="Gibson Q.A."/>
            <person name="Johansen J.R."/>
            <person name="Casamatta D.A."/>
        </authorList>
    </citation>
    <scope>NUCLEOTIDE SEQUENCE</scope>
    <source>
        <strain evidence="2">SJRDD-AB1</strain>
    </source>
</reference>
<keyword evidence="1" id="KW-1133">Transmembrane helix</keyword>
<evidence type="ECO:0000313" key="3">
    <source>
        <dbReference type="Proteomes" id="UP001165986"/>
    </source>
</evidence>
<gene>
    <name evidence="2" type="ORF">FNW02_17990</name>
</gene>
<keyword evidence="1" id="KW-0472">Membrane</keyword>
<evidence type="ECO:0000313" key="2">
    <source>
        <dbReference type="EMBL" id="MBD6617667.1"/>
    </source>
</evidence>
<dbReference type="AlphaFoldDB" id="A0AA40VRZ8"/>
<dbReference type="EMBL" id="VJXY01000019">
    <property type="protein sequence ID" value="MBD6617667.1"/>
    <property type="molecule type" value="Genomic_DNA"/>
</dbReference>